<evidence type="ECO:0000313" key="2">
    <source>
        <dbReference type="EMBL" id="KIK54991.1"/>
    </source>
</evidence>
<keyword evidence="3" id="KW-1185">Reference proteome</keyword>
<protein>
    <submittedName>
        <fullName evidence="2">Uncharacterized protein</fullName>
    </submittedName>
</protein>
<dbReference type="Proteomes" id="UP000053593">
    <property type="component" value="Unassembled WGS sequence"/>
</dbReference>
<feature type="compositionally biased region" description="Polar residues" evidence="1">
    <location>
        <begin position="317"/>
        <end position="328"/>
    </location>
</feature>
<feature type="compositionally biased region" description="Pro residues" evidence="1">
    <location>
        <begin position="273"/>
        <end position="283"/>
    </location>
</feature>
<feature type="compositionally biased region" description="Basic and acidic residues" evidence="1">
    <location>
        <begin position="31"/>
        <end position="48"/>
    </location>
</feature>
<feature type="compositionally biased region" description="Basic and acidic residues" evidence="1">
    <location>
        <begin position="231"/>
        <end position="246"/>
    </location>
</feature>
<gene>
    <name evidence="2" type="ORF">GYMLUDRAFT_886782</name>
</gene>
<feature type="region of interest" description="Disordered" evidence="1">
    <location>
        <begin position="24"/>
        <end position="385"/>
    </location>
</feature>
<dbReference type="AlphaFoldDB" id="A0A0D0BJW7"/>
<evidence type="ECO:0000313" key="3">
    <source>
        <dbReference type="Proteomes" id="UP000053593"/>
    </source>
</evidence>
<dbReference type="OrthoDB" id="548295at2759"/>
<evidence type="ECO:0000256" key="1">
    <source>
        <dbReference type="SAM" id="MobiDB-lite"/>
    </source>
</evidence>
<sequence length="385" mass="41937">MDFSLFPPMSFSLLSLFISIGHRSPPLTHEQPQHQRPIERERKRERATRFGTPPPQSGVTANDPEEWVPDEFKDTGRIANTNRVEDPVADSERPSEPPSDPQQSSRRKRAPLPPQSARFREASRNKTPPPRDISLLPTQKQETGPPQPPFRPQLPSSTIMTRDPPPHQKVTKFGPIKADESIPIVSSSPRQHTRAEGTEGDRGLNQNDGSSNADHDGSSSAPPPKGPRAMGGRDDSSSTTSQRREFVPSPARTWKDEMFGSTRPGRGKNGRGRPPPPPAPPPHLSGGNNVPVAGRIGADGIPNGPARSIPAPAPKLSSANKIPVTNNRYAAESRQAHEEARSRSPPHSRNGGGHGIRMTSGPMTYERDEPPTRGREHAMPMASFA</sequence>
<feature type="compositionally biased region" description="Basic and acidic residues" evidence="1">
    <location>
        <begin position="83"/>
        <end position="95"/>
    </location>
</feature>
<name>A0A0D0BJW7_9AGAR</name>
<accession>A0A0D0BJW7</accession>
<proteinExistence type="predicted"/>
<organism evidence="2 3">
    <name type="scientific">Collybiopsis luxurians FD-317 M1</name>
    <dbReference type="NCBI Taxonomy" id="944289"/>
    <lineage>
        <taxon>Eukaryota</taxon>
        <taxon>Fungi</taxon>
        <taxon>Dikarya</taxon>
        <taxon>Basidiomycota</taxon>
        <taxon>Agaricomycotina</taxon>
        <taxon>Agaricomycetes</taxon>
        <taxon>Agaricomycetidae</taxon>
        <taxon>Agaricales</taxon>
        <taxon>Marasmiineae</taxon>
        <taxon>Omphalotaceae</taxon>
        <taxon>Collybiopsis</taxon>
        <taxon>Collybiopsis luxurians</taxon>
    </lineage>
</organism>
<reference evidence="2 3" key="1">
    <citation type="submission" date="2014-04" db="EMBL/GenBank/DDBJ databases">
        <title>Evolutionary Origins and Diversification of the Mycorrhizal Mutualists.</title>
        <authorList>
            <consortium name="DOE Joint Genome Institute"/>
            <consortium name="Mycorrhizal Genomics Consortium"/>
            <person name="Kohler A."/>
            <person name="Kuo A."/>
            <person name="Nagy L.G."/>
            <person name="Floudas D."/>
            <person name="Copeland A."/>
            <person name="Barry K.W."/>
            <person name="Cichocki N."/>
            <person name="Veneault-Fourrey C."/>
            <person name="LaButti K."/>
            <person name="Lindquist E.A."/>
            <person name="Lipzen A."/>
            <person name="Lundell T."/>
            <person name="Morin E."/>
            <person name="Murat C."/>
            <person name="Riley R."/>
            <person name="Ohm R."/>
            <person name="Sun H."/>
            <person name="Tunlid A."/>
            <person name="Henrissat B."/>
            <person name="Grigoriev I.V."/>
            <person name="Hibbett D.S."/>
            <person name="Martin F."/>
        </authorList>
    </citation>
    <scope>NUCLEOTIDE SEQUENCE [LARGE SCALE GENOMIC DNA]</scope>
    <source>
        <strain evidence="2 3">FD-317 M1</strain>
    </source>
</reference>
<dbReference type="EMBL" id="KN834810">
    <property type="protein sequence ID" value="KIK54991.1"/>
    <property type="molecule type" value="Genomic_DNA"/>
</dbReference>
<feature type="compositionally biased region" description="Basic and acidic residues" evidence="1">
    <location>
        <begin position="193"/>
        <end position="202"/>
    </location>
</feature>
<feature type="compositionally biased region" description="Basic and acidic residues" evidence="1">
    <location>
        <begin position="365"/>
        <end position="378"/>
    </location>
</feature>
<dbReference type="HOGENOM" id="CLU_717755_0_0_1"/>